<dbReference type="OrthoDB" id="666175at2"/>
<name>A0A1H3VFA9_9BACT</name>
<organism evidence="1 2">
    <name type="scientific">Arachidicoccus rhizosphaerae</name>
    <dbReference type="NCBI Taxonomy" id="551991"/>
    <lineage>
        <taxon>Bacteria</taxon>
        <taxon>Pseudomonadati</taxon>
        <taxon>Bacteroidota</taxon>
        <taxon>Chitinophagia</taxon>
        <taxon>Chitinophagales</taxon>
        <taxon>Chitinophagaceae</taxon>
        <taxon>Arachidicoccus</taxon>
    </lineage>
</organism>
<accession>A0A1H3VFA9</accession>
<reference evidence="1 2" key="1">
    <citation type="submission" date="2016-10" db="EMBL/GenBank/DDBJ databases">
        <authorList>
            <person name="de Groot N.N."/>
        </authorList>
    </citation>
    <scope>NUCLEOTIDE SEQUENCE [LARGE SCALE GENOMIC DNA]</scope>
    <source>
        <strain evidence="1 2">Vu-144</strain>
    </source>
</reference>
<evidence type="ECO:0008006" key="3">
    <source>
        <dbReference type="Google" id="ProtNLM"/>
    </source>
</evidence>
<dbReference type="AlphaFoldDB" id="A0A1H3VFA9"/>
<gene>
    <name evidence="1" type="ORF">SAMN05192529_10149</name>
</gene>
<sequence>MIKMLLILGLLNLFIGCKPQSKDEKILATSSKIVESIRNENVEEFISFIAFKDLSDISKDKELVTADIKNYNSLFKSYIGKNKPIIEVTDLYNYLGQQCVRVEIYNNKIDSSVSELHLDLLFGPESYFGLEKISGYALIKNNSDSSDFKSYSYWQGRGQ</sequence>
<evidence type="ECO:0000313" key="2">
    <source>
        <dbReference type="Proteomes" id="UP000199041"/>
    </source>
</evidence>
<dbReference type="RefSeq" id="WP_091391960.1">
    <property type="nucleotide sequence ID" value="NZ_FNQY01000001.1"/>
</dbReference>
<keyword evidence="2" id="KW-1185">Reference proteome</keyword>
<proteinExistence type="predicted"/>
<dbReference type="Proteomes" id="UP000199041">
    <property type="component" value="Unassembled WGS sequence"/>
</dbReference>
<protein>
    <recommendedName>
        <fullName evidence="3">DUF5104 domain-containing protein</fullName>
    </recommendedName>
</protein>
<evidence type="ECO:0000313" key="1">
    <source>
        <dbReference type="EMBL" id="SDZ73473.1"/>
    </source>
</evidence>
<dbReference type="PROSITE" id="PS51257">
    <property type="entry name" value="PROKAR_LIPOPROTEIN"/>
    <property type="match status" value="1"/>
</dbReference>
<dbReference type="EMBL" id="FNQY01000001">
    <property type="protein sequence ID" value="SDZ73473.1"/>
    <property type="molecule type" value="Genomic_DNA"/>
</dbReference>